<evidence type="ECO:0000259" key="4">
    <source>
        <dbReference type="PROSITE" id="PS50932"/>
    </source>
</evidence>
<dbReference type="AlphaFoldDB" id="A0A6B0Y5Y7"/>
<dbReference type="SUPFAM" id="SSF53822">
    <property type="entry name" value="Periplasmic binding protein-like I"/>
    <property type="match status" value="1"/>
</dbReference>
<dbReference type="Pfam" id="PF13377">
    <property type="entry name" value="Peripla_BP_3"/>
    <property type="match status" value="1"/>
</dbReference>
<protein>
    <submittedName>
        <fullName evidence="5">LacI family transcriptional regulator</fullName>
    </submittedName>
</protein>
<dbReference type="EMBL" id="VXRY01000439">
    <property type="protein sequence ID" value="MXY34556.1"/>
    <property type="molecule type" value="Genomic_DNA"/>
</dbReference>
<dbReference type="InterPro" id="IPR000843">
    <property type="entry name" value="HTH_LacI"/>
</dbReference>
<dbReference type="CDD" id="cd01392">
    <property type="entry name" value="HTH_LacI"/>
    <property type="match status" value="1"/>
</dbReference>
<dbReference type="InterPro" id="IPR010982">
    <property type="entry name" value="Lambda_DNA-bd_dom_sf"/>
</dbReference>
<dbReference type="GO" id="GO:0000976">
    <property type="term" value="F:transcription cis-regulatory region binding"/>
    <property type="evidence" value="ECO:0007669"/>
    <property type="project" value="TreeGrafter"/>
</dbReference>
<evidence type="ECO:0000256" key="1">
    <source>
        <dbReference type="ARBA" id="ARBA00023015"/>
    </source>
</evidence>
<dbReference type="InterPro" id="IPR028082">
    <property type="entry name" value="Peripla_BP_I"/>
</dbReference>
<proteinExistence type="predicted"/>
<evidence type="ECO:0000256" key="3">
    <source>
        <dbReference type="ARBA" id="ARBA00023163"/>
    </source>
</evidence>
<evidence type="ECO:0000313" key="5">
    <source>
        <dbReference type="EMBL" id="MXY34556.1"/>
    </source>
</evidence>
<reference evidence="5" key="1">
    <citation type="submission" date="2019-09" db="EMBL/GenBank/DDBJ databases">
        <title>Characterisation of the sponge microbiome using genome-centric metagenomics.</title>
        <authorList>
            <person name="Engelberts J.P."/>
            <person name="Robbins S.J."/>
            <person name="De Goeij J.M."/>
            <person name="Aranda M."/>
            <person name="Bell S.C."/>
            <person name="Webster N.S."/>
        </authorList>
    </citation>
    <scope>NUCLEOTIDE SEQUENCE</scope>
    <source>
        <strain evidence="5">SB0664_bin_43</strain>
    </source>
</reference>
<name>A0A6B0Y5Y7_9RHOB</name>
<organism evidence="5">
    <name type="scientific">Boseongicola sp. SB0664_bin_43</name>
    <dbReference type="NCBI Taxonomy" id="2604844"/>
    <lineage>
        <taxon>Bacteria</taxon>
        <taxon>Pseudomonadati</taxon>
        <taxon>Pseudomonadota</taxon>
        <taxon>Alphaproteobacteria</taxon>
        <taxon>Rhodobacterales</taxon>
        <taxon>Paracoccaceae</taxon>
        <taxon>Boseongicola</taxon>
    </lineage>
</organism>
<sequence length="342" mass="37199">MNAKRPTVNDVARVAGVSNATVSRVMSRPDRVKAETRDHVIGVMKRLGYRANPAAAELRRGRRRTLLVLVSEITNAFYAEFFKGIEEEARSHGYVLLIGDTSEDADAERAFSDMLLLNQADGLILNTNGFLEGLLPSDADGAYFGPPVVSCGGHKEIELPTVRTDDVLGGRLAAQHLINLGHQDLIQVCGPLHMNGFERRFRGFNEALIDAGIPCRRDRDFSGALSVDFGLQAATKLIEAGKLPTAVFAHNDETATGFMHGLVRAGVRVPEDISVIGFDDMPYAAVFYPGLSSVRLPRRKWGRLACKKLISILDNEPDAGEPVIIPPKLISRASTAAPRSSE</sequence>
<keyword evidence="1" id="KW-0805">Transcription regulation</keyword>
<dbReference type="Pfam" id="PF00356">
    <property type="entry name" value="LacI"/>
    <property type="match status" value="1"/>
</dbReference>
<dbReference type="SUPFAM" id="SSF47413">
    <property type="entry name" value="lambda repressor-like DNA-binding domains"/>
    <property type="match status" value="1"/>
</dbReference>
<dbReference type="Gene3D" id="1.10.260.40">
    <property type="entry name" value="lambda repressor-like DNA-binding domains"/>
    <property type="match status" value="1"/>
</dbReference>
<dbReference type="SMART" id="SM00354">
    <property type="entry name" value="HTH_LACI"/>
    <property type="match status" value="1"/>
</dbReference>
<accession>A0A6B0Y5Y7</accession>
<dbReference type="Gene3D" id="3.40.50.2300">
    <property type="match status" value="2"/>
</dbReference>
<feature type="domain" description="HTH lacI-type" evidence="4">
    <location>
        <begin position="6"/>
        <end position="60"/>
    </location>
</feature>
<dbReference type="PANTHER" id="PTHR30146">
    <property type="entry name" value="LACI-RELATED TRANSCRIPTIONAL REPRESSOR"/>
    <property type="match status" value="1"/>
</dbReference>
<keyword evidence="2" id="KW-0238">DNA-binding</keyword>
<dbReference type="GO" id="GO:0003700">
    <property type="term" value="F:DNA-binding transcription factor activity"/>
    <property type="evidence" value="ECO:0007669"/>
    <property type="project" value="TreeGrafter"/>
</dbReference>
<gene>
    <name evidence="5" type="ORF">F4Y60_10820</name>
</gene>
<keyword evidence="3" id="KW-0804">Transcription</keyword>
<evidence type="ECO:0000256" key="2">
    <source>
        <dbReference type="ARBA" id="ARBA00023125"/>
    </source>
</evidence>
<dbReference type="PRINTS" id="PR00036">
    <property type="entry name" value="HTHLACI"/>
</dbReference>
<dbReference type="PROSITE" id="PS50932">
    <property type="entry name" value="HTH_LACI_2"/>
    <property type="match status" value="1"/>
</dbReference>
<comment type="caution">
    <text evidence="5">The sequence shown here is derived from an EMBL/GenBank/DDBJ whole genome shotgun (WGS) entry which is preliminary data.</text>
</comment>
<dbReference type="PROSITE" id="PS00356">
    <property type="entry name" value="HTH_LACI_1"/>
    <property type="match status" value="1"/>
</dbReference>
<dbReference type="CDD" id="cd06267">
    <property type="entry name" value="PBP1_LacI_sugar_binding-like"/>
    <property type="match status" value="1"/>
</dbReference>
<dbReference type="PANTHER" id="PTHR30146:SF138">
    <property type="entry name" value="TRANSCRIPTIONAL REGULATORY PROTEIN"/>
    <property type="match status" value="1"/>
</dbReference>
<dbReference type="InterPro" id="IPR046335">
    <property type="entry name" value="LacI/GalR-like_sensor"/>
</dbReference>